<dbReference type="PROSITE" id="PS51257">
    <property type="entry name" value="PROKAR_LIPOPROTEIN"/>
    <property type="match status" value="1"/>
</dbReference>
<evidence type="ECO:0000313" key="2">
    <source>
        <dbReference type="EMBL" id="PZW40455.1"/>
    </source>
</evidence>
<accession>A0A2W7I5K6</accession>
<sequence>MKKIYVIVVTVFLNITLFSCTPQQMDEQQNPRATKCCDEEGDIPPTVIDSTQQGG</sequence>
<evidence type="ECO:0000256" key="1">
    <source>
        <dbReference type="SAM" id="MobiDB-lite"/>
    </source>
</evidence>
<dbReference type="AlphaFoldDB" id="A0A2W7I5K6"/>
<evidence type="ECO:0000313" key="3">
    <source>
        <dbReference type="Proteomes" id="UP000249542"/>
    </source>
</evidence>
<proteinExistence type="predicted"/>
<organism evidence="2 3">
    <name type="scientific">Mesonia algae</name>
    <dbReference type="NCBI Taxonomy" id="213248"/>
    <lineage>
        <taxon>Bacteria</taxon>
        <taxon>Pseudomonadati</taxon>
        <taxon>Bacteroidota</taxon>
        <taxon>Flavobacteriia</taxon>
        <taxon>Flavobacteriales</taxon>
        <taxon>Flavobacteriaceae</taxon>
        <taxon>Mesonia</taxon>
    </lineage>
</organism>
<comment type="caution">
    <text evidence="2">The sequence shown here is derived from an EMBL/GenBank/DDBJ whole genome shotgun (WGS) entry which is preliminary data.</text>
</comment>
<feature type="region of interest" description="Disordered" evidence="1">
    <location>
        <begin position="31"/>
        <end position="55"/>
    </location>
</feature>
<dbReference type="EMBL" id="QKYV01000004">
    <property type="protein sequence ID" value="PZW40455.1"/>
    <property type="molecule type" value="Genomic_DNA"/>
</dbReference>
<dbReference type="Proteomes" id="UP000249542">
    <property type="component" value="Unassembled WGS sequence"/>
</dbReference>
<protein>
    <submittedName>
        <fullName evidence="2">Uncharacterized protein</fullName>
    </submittedName>
</protein>
<name>A0A2W7I5K6_9FLAO</name>
<reference evidence="2 3" key="1">
    <citation type="submission" date="2018-06" db="EMBL/GenBank/DDBJ databases">
        <title>Genomic Encyclopedia of Archaeal and Bacterial Type Strains, Phase II (KMG-II): from individual species to whole genera.</title>
        <authorList>
            <person name="Goeker M."/>
        </authorList>
    </citation>
    <scope>NUCLEOTIDE SEQUENCE [LARGE SCALE GENOMIC DNA]</scope>
    <source>
        <strain evidence="2 3">DSM 15361</strain>
    </source>
</reference>
<keyword evidence="3" id="KW-1185">Reference proteome</keyword>
<gene>
    <name evidence="2" type="ORF">LX95_01518</name>
</gene>